<evidence type="ECO:0000256" key="8">
    <source>
        <dbReference type="ARBA" id="ARBA00022525"/>
    </source>
</evidence>
<dbReference type="PROSITE" id="PS50835">
    <property type="entry name" value="IG_LIKE"/>
    <property type="match status" value="1"/>
</dbReference>
<dbReference type="InterPro" id="IPR013098">
    <property type="entry name" value="Ig_I-set"/>
</dbReference>
<comment type="similarity">
    <text evidence="4">Belongs to the glycosyl hydrolase 18 family.</text>
</comment>
<dbReference type="InterPro" id="IPR003599">
    <property type="entry name" value="Ig_sub"/>
</dbReference>
<dbReference type="InterPro" id="IPR017853">
    <property type="entry name" value="GH"/>
</dbReference>
<dbReference type="InterPro" id="IPR036116">
    <property type="entry name" value="FN3_sf"/>
</dbReference>
<evidence type="ECO:0000259" key="21">
    <source>
        <dbReference type="PROSITE" id="PS51910"/>
    </source>
</evidence>
<dbReference type="GO" id="GO:0030246">
    <property type="term" value="F:carbohydrate binding"/>
    <property type="evidence" value="ECO:0007669"/>
    <property type="project" value="UniProtKB-KW"/>
</dbReference>
<evidence type="ECO:0000256" key="11">
    <source>
        <dbReference type="ARBA" id="ARBA00022734"/>
    </source>
</evidence>
<evidence type="ECO:0000256" key="1">
    <source>
        <dbReference type="ARBA" id="ARBA00004239"/>
    </source>
</evidence>
<dbReference type="InterPro" id="IPR003961">
    <property type="entry name" value="FN3_dom"/>
</dbReference>
<dbReference type="Gene3D" id="3.20.20.80">
    <property type="entry name" value="Glycosidases"/>
    <property type="match status" value="2"/>
</dbReference>
<dbReference type="GO" id="GO:0005783">
    <property type="term" value="C:endoplasmic reticulum"/>
    <property type="evidence" value="ECO:0007669"/>
    <property type="project" value="UniProtKB-SubCell"/>
</dbReference>
<dbReference type="SMART" id="SM00060">
    <property type="entry name" value="FN3"/>
    <property type="match status" value="2"/>
</dbReference>
<feature type="domain" description="GH18" evidence="21">
    <location>
        <begin position="20"/>
        <end position="344"/>
    </location>
</feature>
<dbReference type="SUPFAM" id="SSF48726">
    <property type="entry name" value="Immunoglobulin"/>
    <property type="match status" value="1"/>
</dbReference>
<dbReference type="InterPro" id="IPR013783">
    <property type="entry name" value="Ig-like_fold"/>
</dbReference>
<evidence type="ECO:0000256" key="6">
    <source>
        <dbReference type="ARBA" id="ARBA00017545"/>
    </source>
</evidence>
<dbReference type="GO" id="GO:0006915">
    <property type="term" value="P:apoptotic process"/>
    <property type="evidence" value="ECO:0007669"/>
    <property type="project" value="UniProtKB-KW"/>
</dbReference>
<dbReference type="GO" id="GO:0008061">
    <property type="term" value="F:chitin binding"/>
    <property type="evidence" value="ECO:0007669"/>
    <property type="project" value="InterPro"/>
</dbReference>
<dbReference type="SMART" id="SM00636">
    <property type="entry name" value="Glyco_18"/>
    <property type="match status" value="1"/>
</dbReference>
<dbReference type="Pfam" id="PF00041">
    <property type="entry name" value="fn3"/>
    <property type="match status" value="1"/>
</dbReference>
<dbReference type="GO" id="GO:0005576">
    <property type="term" value="C:extracellular region"/>
    <property type="evidence" value="ECO:0007669"/>
    <property type="project" value="UniProtKB-SubCell"/>
</dbReference>
<protein>
    <recommendedName>
        <fullName evidence="6">Chitinase-3-like protein 1</fullName>
    </recommendedName>
</protein>
<evidence type="ECO:0000256" key="9">
    <source>
        <dbReference type="ARBA" id="ARBA00022529"/>
    </source>
</evidence>
<dbReference type="PROSITE" id="PS51910">
    <property type="entry name" value="GH18_2"/>
    <property type="match status" value="1"/>
</dbReference>
<dbReference type="Pfam" id="PF07679">
    <property type="entry name" value="I-set"/>
    <property type="match status" value="1"/>
</dbReference>
<evidence type="ECO:0000256" key="17">
    <source>
        <dbReference type="ARBA" id="ARBA00023319"/>
    </source>
</evidence>
<keyword evidence="13" id="KW-0256">Endoplasmic reticulum</keyword>
<evidence type="ECO:0000256" key="3">
    <source>
        <dbReference type="ARBA" id="ARBA00004556"/>
    </source>
</evidence>
<dbReference type="GO" id="GO:0048471">
    <property type="term" value="C:perinuclear region of cytoplasm"/>
    <property type="evidence" value="ECO:0007669"/>
    <property type="project" value="UniProtKB-SubCell"/>
</dbReference>
<dbReference type="PANTHER" id="PTHR11177">
    <property type="entry name" value="CHITINASE"/>
    <property type="match status" value="1"/>
</dbReference>
<dbReference type="EMBL" id="JAIQCJ010000309">
    <property type="protein sequence ID" value="KAJ8796811.1"/>
    <property type="molecule type" value="Genomic_DNA"/>
</dbReference>
<keyword evidence="18" id="KW-0732">Signal</keyword>
<evidence type="ECO:0000313" key="23">
    <source>
        <dbReference type="Proteomes" id="UP001159641"/>
    </source>
</evidence>
<name>A0AB34HVH6_ESCRO</name>
<keyword evidence="11" id="KW-0430">Lectin</keyword>
<dbReference type="Gene3D" id="3.10.50.10">
    <property type="match status" value="1"/>
</dbReference>
<dbReference type="InterPro" id="IPR050314">
    <property type="entry name" value="Glycosyl_Hydrlase_18"/>
</dbReference>
<organism evidence="22 23">
    <name type="scientific">Eschrichtius robustus</name>
    <name type="common">California gray whale</name>
    <name type="synonym">Eschrichtius gibbosus</name>
    <dbReference type="NCBI Taxonomy" id="9764"/>
    <lineage>
        <taxon>Eukaryota</taxon>
        <taxon>Metazoa</taxon>
        <taxon>Chordata</taxon>
        <taxon>Craniata</taxon>
        <taxon>Vertebrata</taxon>
        <taxon>Euteleostomi</taxon>
        <taxon>Mammalia</taxon>
        <taxon>Eutheria</taxon>
        <taxon>Laurasiatheria</taxon>
        <taxon>Artiodactyla</taxon>
        <taxon>Whippomorpha</taxon>
        <taxon>Cetacea</taxon>
        <taxon>Mysticeti</taxon>
        <taxon>Eschrichtiidae</taxon>
        <taxon>Eschrichtius</taxon>
    </lineage>
</organism>
<dbReference type="SUPFAM" id="SSF51445">
    <property type="entry name" value="(Trans)glycosidases"/>
    <property type="match status" value="1"/>
</dbReference>
<dbReference type="GO" id="GO:0005975">
    <property type="term" value="P:carbohydrate metabolic process"/>
    <property type="evidence" value="ECO:0007669"/>
    <property type="project" value="InterPro"/>
</dbReference>
<dbReference type="Gene3D" id="2.60.40.10">
    <property type="entry name" value="Immunoglobulins"/>
    <property type="match status" value="3"/>
</dbReference>
<dbReference type="InterPro" id="IPR007110">
    <property type="entry name" value="Ig-like_dom"/>
</dbReference>
<evidence type="ECO:0000256" key="2">
    <source>
        <dbReference type="ARBA" id="ARBA00004240"/>
    </source>
</evidence>
<comment type="subcellular location">
    <subcellularLocation>
        <location evidence="3">Cytoplasm</location>
        <location evidence="3">Perinuclear region</location>
    </subcellularLocation>
    <subcellularLocation>
        <location evidence="2">Endoplasmic reticulum</location>
    </subcellularLocation>
    <subcellularLocation>
        <location evidence="1">Secreted</location>
        <location evidence="1">Extracellular space</location>
    </subcellularLocation>
</comment>
<evidence type="ECO:0000313" key="22">
    <source>
        <dbReference type="EMBL" id="KAJ8796811.1"/>
    </source>
</evidence>
<dbReference type="FunFam" id="2.60.40.10:FF:000225">
    <property type="entry name" value="Myosin-binding protein C, cardiac-type"/>
    <property type="match status" value="1"/>
</dbReference>
<dbReference type="FunFam" id="2.60.40.10:FF:000031">
    <property type="entry name" value="Myosin-binding protein C, slow type"/>
    <property type="match status" value="1"/>
</dbReference>
<dbReference type="SUPFAM" id="SSF54556">
    <property type="entry name" value="Chitinase insertion domain"/>
    <property type="match status" value="1"/>
</dbReference>
<comment type="subunit">
    <text evidence="5">Monomer.</text>
</comment>
<dbReference type="FunFam" id="3.10.50.10:FF:000001">
    <property type="entry name" value="Chitinase 3-like 1"/>
    <property type="match status" value="1"/>
</dbReference>
<evidence type="ECO:0000256" key="4">
    <source>
        <dbReference type="ARBA" id="ARBA00009336"/>
    </source>
</evidence>
<accession>A0AB34HVH6</accession>
<evidence type="ECO:0000256" key="18">
    <source>
        <dbReference type="SAM" id="SignalP"/>
    </source>
</evidence>
<keyword evidence="16" id="KW-0395">Inflammatory response</keyword>
<keyword evidence="15" id="KW-0325">Glycoprotein</keyword>
<proteinExistence type="inferred from homology"/>
<evidence type="ECO:0000256" key="16">
    <source>
        <dbReference type="ARBA" id="ARBA00023198"/>
    </source>
</evidence>
<keyword evidence="10" id="KW-0053">Apoptosis</keyword>
<dbReference type="AlphaFoldDB" id="A0AB34HVH6"/>
<dbReference type="SMART" id="SM00409">
    <property type="entry name" value="IG"/>
    <property type="match status" value="1"/>
</dbReference>
<evidence type="ECO:0000256" key="12">
    <source>
        <dbReference type="ARBA" id="ARBA00022737"/>
    </source>
</evidence>
<keyword evidence="9" id="KW-0929">Antimicrobial</keyword>
<keyword evidence="17" id="KW-0393">Immunoglobulin domain</keyword>
<evidence type="ECO:0000256" key="15">
    <source>
        <dbReference type="ARBA" id="ARBA00023180"/>
    </source>
</evidence>
<feature type="domain" description="Fibronectin type-III" evidence="20">
    <location>
        <begin position="363"/>
        <end position="458"/>
    </location>
</feature>
<dbReference type="InterPro" id="IPR029070">
    <property type="entry name" value="Chitinase_insertion_sf"/>
</dbReference>
<dbReference type="CDD" id="cd02872">
    <property type="entry name" value="GH18_chitolectin_chitotriosidase"/>
    <property type="match status" value="1"/>
</dbReference>
<evidence type="ECO:0000259" key="20">
    <source>
        <dbReference type="PROSITE" id="PS50853"/>
    </source>
</evidence>
<keyword evidence="7" id="KW-0963">Cytoplasm</keyword>
<evidence type="ECO:0000256" key="10">
    <source>
        <dbReference type="ARBA" id="ARBA00022703"/>
    </source>
</evidence>
<dbReference type="PROSITE" id="PS50853">
    <property type="entry name" value="FN3"/>
    <property type="match status" value="1"/>
</dbReference>
<feature type="chain" id="PRO_5044329057" description="Chitinase-3-like protein 1" evidence="18">
    <location>
        <begin position="20"/>
        <end position="626"/>
    </location>
</feature>
<evidence type="ECO:0000256" key="13">
    <source>
        <dbReference type="ARBA" id="ARBA00022824"/>
    </source>
</evidence>
<dbReference type="InterPro" id="IPR001223">
    <property type="entry name" value="Glyco_hydro18_cat"/>
</dbReference>
<keyword evidence="23" id="KW-1185">Reference proteome</keyword>
<feature type="domain" description="Ig-like" evidence="19">
    <location>
        <begin position="462"/>
        <end position="550"/>
    </location>
</feature>
<dbReference type="GO" id="GO:0006954">
    <property type="term" value="P:inflammatory response"/>
    <property type="evidence" value="ECO:0007669"/>
    <property type="project" value="UniProtKB-KW"/>
</dbReference>
<dbReference type="Proteomes" id="UP001159641">
    <property type="component" value="Unassembled WGS sequence"/>
</dbReference>
<dbReference type="InterPro" id="IPR011583">
    <property type="entry name" value="Chitinase_II/V-like_cat"/>
</dbReference>
<evidence type="ECO:0000256" key="7">
    <source>
        <dbReference type="ARBA" id="ARBA00022490"/>
    </source>
</evidence>
<evidence type="ECO:0000259" key="19">
    <source>
        <dbReference type="PROSITE" id="PS50835"/>
    </source>
</evidence>
<dbReference type="CDD" id="cd00063">
    <property type="entry name" value="FN3"/>
    <property type="match status" value="1"/>
</dbReference>
<sequence>MAFLLAGFVVLVLLQSCAAYKLICYYTSWSQYREGDGSCFPDAIDHFLCTHIIYSFANISNNEIDTCEWNDVTLYDTLNTLKNRNPNLKTLLSVGGWNFGSQRFSKIASNTWSRRTFIKSVPPFLRTHGFDGLDLTWLYPGRRDKQHLTTLVKVLVGHLDFISLLTYDFRGAWRQTIAHHSPLFRGQEDTSSDRFSNADYAVSYVLRLGAQANKLVMGIPTFGRSFTLASSKTDVGTLTSGPGIPGRFTKEKGTLAYYEICDFLHGVTVHRLLGQQVPYATKGNQWVGYDDQESVKNKVQYLRNRQLASAMVWALDLDDFQGTFCGQNLHFPLTSTIKDALAERATALPSELSSGGQADVPSAPLLLAVEDVSDSSVTVSWEPPERLGKLGLQGYVLELRREGALEWVPVNSRPMMVTQQTVRNLVLGDKFFVRVAAVSSAGAGPPAVLDQPVHIQEIIEAPKIRVPRHLRQTYVRQVGEMINLQIPFQGNPKPQASWTHNGHALDSQRVSVRTRDQDSILFIRSAQRSDSGCYELTVQLEGLEAKAAIDILVIEKPGSPSSIRLLDVWGCNAALEWTPPQDTGNTELLGYTVQKADKKTGVRPARAEYGEEEGLTGVGFVGKEVA</sequence>
<evidence type="ECO:0000256" key="5">
    <source>
        <dbReference type="ARBA" id="ARBA00011245"/>
    </source>
</evidence>
<reference evidence="22 23" key="1">
    <citation type="submission" date="2022-11" db="EMBL/GenBank/DDBJ databases">
        <title>Whole genome sequence of Eschrichtius robustus ER-17-0199.</title>
        <authorList>
            <person name="Bruniche-Olsen A."/>
            <person name="Black A.N."/>
            <person name="Fields C.J."/>
            <person name="Walden K."/>
            <person name="Dewoody J.A."/>
        </authorList>
    </citation>
    <scope>NUCLEOTIDE SEQUENCE [LARGE SCALE GENOMIC DNA]</scope>
    <source>
        <strain evidence="22">ER-17-0199</strain>
        <tissue evidence="22">Blubber</tissue>
    </source>
</reference>
<evidence type="ECO:0000256" key="14">
    <source>
        <dbReference type="ARBA" id="ARBA00023157"/>
    </source>
</evidence>
<keyword evidence="14" id="KW-1015">Disulfide bond</keyword>
<dbReference type="PANTHER" id="PTHR11177:SF202">
    <property type="entry name" value="CHITINASE-3-LIKE PROTEIN 1"/>
    <property type="match status" value="1"/>
</dbReference>
<dbReference type="GO" id="GO:0006032">
    <property type="term" value="P:chitin catabolic process"/>
    <property type="evidence" value="ECO:0007669"/>
    <property type="project" value="TreeGrafter"/>
</dbReference>
<comment type="caution">
    <text evidence="22">The sequence shown here is derived from an EMBL/GenBank/DDBJ whole genome shotgun (WGS) entry which is preliminary data.</text>
</comment>
<feature type="signal peptide" evidence="18">
    <location>
        <begin position="1"/>
        <end position="19"/>
    </location>
</feature>
<dbReference type="InterPro" id="IPR036179">
    <property type="entry name" value="Ig-like_dom_sf"/>
</dbReference>
<dbReference type="Pfam" id="PF00704">
    <property type="entry name" value="Glyco_hydro_18"/>
    <property type="match status" value="1"/>
</dbReference>
<keyword evidence="8" id="KW-0964">Secreted</keyword>
<keyword evidence="12" id="KW-0677">Repeat</keyword>
<dbReference type="SUPFAM" id="SSF49265">
    <property type="entry name" value="Fibronectin type III"/>
    <property type="match status" value="1"/>
</dbReference>
<gene>
    <name evidence="22" type="ORF">J1605_000102</name>
</gene>